<proteinExistence type="predicted"/>
<dbReference type="InterPro" id="IPR013785">
    <property type="entry name" value="Aldolase_TIM"/>
</dbReference>
<dbReference type="Gene3D" id="3.20.20.70">
    <property type="entry name" value="Aldolase class I"/>
    <property type="match status" value="1"/>
</dbReference>
<evidence type="ECO:0000256" key="1">
    <source>
        <dbReference type="ARBA" id="ARBA00023211"/>
    </source>
</evidence>
<gene>
    <name evidence="3" type="ORF">RM553_17220</name>
</gene>
<evidence type="ECO:0000313" key="3">
    <source>
        <dbReference type="EMBL" id="MDT0644585.1"/>
    </source>
</evidence>
<evidence type="ECO:0000259" key="2">
    <source>
        <dbReference type="PROSITE" id="PS50991"/>
    </source>
</evidence>
<protein>
    <recommendedName>
        <fullName evidence="2">Pyruvate carboxyltransferase domain-containing protein</fullName>
    </recommendedName>
</protein>
<keyword evidence="4" id="KW-1185">Reference proteome</keyword>
<dbReference type="PANTHER" id="PTHR10277">
    <property type="entry name" value="HOMOCITRATE SYNTHASE-RELATED"/>
    <property type="match status" value="1"/>
</dbReference>
<dbReference type="Pfam" id="PF00682">
    <property type="entry name" value="HMGL-like"/>
    <property type="match status" value="1"/>
</dbReference>
<name>A0ABU3CE22_9FLAO</name>
<dbReference type="Proteomes" id="UP001262889">
    <property type="component" value="Unassembled WGS sequence"/>
</dbReference>
<reference evidence="3 4" key="1">
    <citation type="submission" date="2023-09" db="EMBL/GenBank/DDBJ databases">
        <authorList>
            <person name="Rey-Velasco X."/>
        </authorList>
    </citation>
    <scope>NUCLEOTIDE SEQUENCE [LARGE SCALE GENOMIC DNA]</scope>
    <source>
        <strain evidence="3 4">F363</strain>
    </source>
</reference>
<dbReference type="PROSITE" id="PS50991">
    <property type="entry name" value="PYR_CT"/>
    <property type="match status" value="1"/>
</dbReference>
<organism evidence="3 4">
    <name type="scientific">Autumnicola tepida</name>
    <dbReference type="NCBI Taxonomy" id="3075595"/>
    <lineage>
        <taxon>Bacteria</taxon>
        <taxon>Pseudomonadati</taxon>
        <taxon>Bacteroidota</taxon>
        <taxon>Flavobacteriia</taxon>
        <taxon>Flavobacteriales</taxon>
        <taxon>Flavobacteriaceae</taxon>
        <taxon>Autumnicola</taxon>
    </lineage>
</organism>
<feature type="domain" description="Pyruvate carboxyltransferase" evidence="2">
    <location>
        <begin position="9"/>
        <end position="258"/>
    </location>
</feature>
<sequence length="516" mass="58620">MLKLDHKSIQLLDCTLRDGGYYTHWDFDEKLVKQYFETMNKLPVKYIEIGYRSKPKQKYQGAFYYLPEHVLKNCQKLSSKKLAVILNEKEFLAEEVEEILAPCVGIIEMVRLAVAPERLSHAVKIADAVKKMGFMVSLNLMYASKWDEELYSSEDLKILDGILDYFYVVDSYGGMLPSEIRKTFSKLKEALSVDLGFHGHNNIEMALVNSLTAIECGSKIIDATVCGMGRGAGNLKMELLLSLLYKKYEVPVDFDILNDLVEKFSKLKDDYKWGTNLPYMLSGAFSLPQNTVMGRVKKRFYSLNTIVRELSEAGDFVEETEIPFFQQDKKYPKAMLVGGGNTPKKFSGAIREYLKQYPEICVIHSSSKNVETFLNLPNDQFHCLTGKEITRLEKKLPSADRDRRYFLISPEAGVVVPGRFSSRFKNALETLKKGCYQEKYNLSTTAMAMDIATLVGVQQILLTGYDGYTGQVSKEQLELFEENQEIFEEAKSGGLILSSLTPTMYKMSSKSVYSLV</sequence>
<dbReference type="EMBL" id="JAVRHQ010000029">
    <property type="protein sequence ID" value="MDT0644585.1"/>
    <property type="molecule type" value="Genomic_DNA"/>
</dbReference>
<dbReference type="InterPro" id="IPR000891">
    <property type="entry name" value="PYR_CT"/>
</dbReference>
<evidence type="ECO:0000313" key="4">
    <source>
        <dbReference type="Proteomes" id="UP001262889"/>
    </source>
</evidence>
<comment type="caution">
    <text evidence="3">The sequence shown here is derived from an EMBL/GenBank/DDBJ whole genome shotgun (WGS) entry which is preliminary data.</text>
</comment>
<accession>A0ABU3CE22</accession>
<dbReference type="PANTHER" id="PTHR10277:SF9">
    <property type="entry name" value="2-ISOPROPYLMALATE SYNTHASE 1, CHLOROPLASTIC-RELATED"/>
    <property type="match status" value="1"/>
</dbReference>
<dbReference type="RefSeq" id="WP_311536202.1">
    <property type="nucleotide sequence ID" value="NZ_JAVRHQ010000029.1"/>
</dbReference>
<dbReference type="InterPro" id="IPR050073">
    <property type="entry name" value="2-IPM_HCS-like"/>
</dbReference>
<dbReference type="SUPFAM" id="SSF51569">
    <property type="entry name" value="Aldolase"/>
    <property type="match status" value="1"/>
</dbReference>
<keyword evidence="1" id="KW-0464">Manganese</keyword>